<evidence type="ECO:0000313" key="2">
    <source>
        <dbReference type="Proteomes" id="UP001059546"/>
    </source>
</evidence>
<evidence type="ECO:0000313" key="1">
    <source>
        <dbReference type="EMBL" id="UTX43380.1"/>
    </source>
</evidence>
<proteinExistence type="predicted"/>
<organism evidence="1 2">
    <name type="scientific">Encephalitozoon hellem</name>
    <name type="common">Microsporidian parasite</name>
    <dbReference type="NCBI Taxonomy" id="27973"/>
    <lineage>
        <taxon>Eukaryota</taxon>
        <taxon>Fungi</taxon>
        <taxon>Fungi incertae sedis</taxon>
        <taxon>Microsporidia</taxon>
        <taxon>Unikaryonidae</taxon>
        <taxon>Encephalitozoon</taxon>
    </lineage>
</organism>
<name>A0A9Q9C4C6_ENCHE</name>
<accession>A0A9Q9C4C6</accession>
<dbReference type="EMBL" id="CP075152">
    <property type="protein sequence ID" value="UTX43380.1"/>
    <property type="molecule type" value="Genomic_DNA"/>
</dbReference>
<sequence>MDDSIFSRIKKLAKSGFFKNPEIDKLGYGSFLKQPAADSNLFIQKARDLKSRADAAMKEPGHKGAKMVMETIMMYIRGYIEEGGRHKTVDIIRGWKSLGKYIGETARSQKEEDISAFLRLVLFNVKFHYLYLESSLIIKQGRRNENKEGILTYFLSEYNDLYNLFIQSKMKNFHVLRPDDLLDIVKEKINSM</sequence>
<dbReference type="AlphaFoldDB" id="A0A9Q9C4C6"/>
<gene>
    <name evidence="1" type="ORF">GPU96_06g11280</name>
</gene>
<reference evidence="1" key="1">
    <citation type="submission" date="2022-08" db="EMBL/GenBank/DDBJ databases">
        <title>Encephalitozoon hellem ATCC 50604 Complete Genome.</title>
        <authorList>
            <person name="Mascarenhas dos Santos A.C."/>
            <person name="Julian A.T."/>
            <person name="Pombert J.-F."/>
        </authorList>
    </citation>
    <scope>NUCLEOTIDE SEQUENCE</scope>
    <source>
        <strain evidence="1">ATCC 50604</strain>
    </source>
</reference>
<protein>
    <submittedName>
        <fullName evidence="1">Lmo0651-like protein</fullName>
    </submittedName>
</protein>
<dbReference type="Proteomes" id="UP001059546">
    <property type="component" value="Chromosome VI"/>
</dbReference>